<evidence type="ECO:0000313" key="2">
    <source>
        <dbReference type="Proteomes" id="UP000297229"/>
    </source>
</evidence>
<gene>
    <name evidence="1" type="ORF">BELL_0705g00050</name>
</gene>
<evidence type="ECO:0000313" key="1">
    <source>
        <dbReference type="EMBL" id="TGO70561.1"/>
    </source>
</evidence>
<keyword evidence="2" id="KW-1185">Reference proteome</keyword>
<proteinExistence type="predicted"/>
<sequence>MYCQDGCRGNDRHVHDFSFSYAGDILSRRNMATWDREPPLMTCRCFLPFHDKESERQKVLPGAPYIEEATDTATYRALGVINFYDAWAIAHQSCDFACLSHKLPSSGRRMTFYRFGTTPTVIEVSTRRQYQNATIRNSTKISDERSQNPSISTLASTRNLYPVLSVKPEGRLNR</sequence>
<dbReference type="AlphaFoldDB" id="A0A4Z1JA30"/>
<reference evidence="1 2" key="1">
    <citation type="submission" date="2017-12" db="EMBL/GenBank/DDBJ databases">
        <title>Comparative genomics of Botrytis spp.</title>
        <authorList>
            <person name="Valero-Jimenez C.A."/>
            <person name="Tapia P."/>
            <person name="Veloso J."/>
            <person name="Silva-Moreno E."/>
            <person name="Staats M."/>
            <person name="Valdes J.H."/>
            <person name="Van Kan J.A.L."/>
        </authorList>
    </citation>
    <scope>NUCLEOTIDE SEQUENCE [LARGE SCALE GENOMIC DNA]</scope>
    <source>
        <strain evidence="1 2">Be9601</strain>
    </source>
</reference>
<organism evidence="1 2">
    <name type="scientific">Botrytis elliptica</name>
    <dbReference type="NCBI Taxonomy" id="278938"/>
    <lineage>
        <taxon>Eukaryota</taxon>
        <taxon>Fungi</taxon>
        <taxon>Dikarya</taxon>
        <taxon>Ascomycota</taxon>
        <taxon>Pezizomycotina</taxon>
        <taxon>Leotiomycetes</taxon>
        <taxon>Helotiales</taxon>
        <taxon>Sclerotiniaceae</taxon>
        <taxon>Botrytis</taxon>
    </lineage>
</organism>
<protein>
    <submittedName>
        <fullName evidence="1">Uncharacterized protein</fullName>
    </submittedName>
</protein>
<accession>A0A4Z1JA30</accession>
<comment type="caution">
    <text evidence="1">The sequence shown here is derived from an EMBL/GenBank/DDBJ whole genome shotgun (WGS) entry which is preliminary data.</text>
</comment>
<dbReference type="Proteomes" id="UP000297229">
    <property type="component" value="Unassembled WGS sequence"/>
</dbReference>
<dbReference type="EMBL" id="PQXM01000703">
    <property type="protein sequence ID" value="TGO70561.1"/>
    <property type="molecule type" value="Genomic_DNA"/>
</dbReference>
<name>A0A4Z1JA30_9HELO</name>